<reference evidence="1" key="3">
    <citation type="submission" date="2025-09" db="UniProtKB">
        <authorList>
            <consortium name="Ensembl"/>
        </authorList>
    </citation>
    <scope>IDENTIFICATION</scope>
</reference>
<accession>A0A8I3WDN0</accession>
<dbReference type="AlphaFoldDB" id="A0A8I3WDN0"/>
<sequence>AAPAVSLPWQSTRLKVRRWGSSPSSIARGLVNLKELFHFSGARFSPSKLGSFPCPAYLTGSSDCPASASQVAWITGAHHHIWLIFCIFVEMRFHHVGQAGLELLTSVDLSTLASQSAGITGGSHHARPSVFLIQAFSYAVFSTWSFHPLCLCLL</sequence>
<protein>
    <submittedName>
        <fullName evidence="1">Uncharacterized protein</fullName>
    </submittedName>
</protein>
<dbReference type="PANTHER" id="PTHR12138:SF162">
    <property type="entry name" value="CHROMOSOME UNDETERMINED SCAFFOLD_275, WHOLE GENOME SHOTGUN SEQUENCE"/>
    <property type="match status" value="1"/>
</dbReference>
<proteinExistence type="predicted"/>
<reference evidence="1 2" key="1">
    <citation type="submission" date="2009-03" db="EMBL/GenBank/DDBJ databases">
        <authorList>
            <person name="Warren W."/>
            <person name="Ye L."/>
            <person name="Minx P."/>
            <person name="Worley K."/>
            <person name="Gibbs R."/>
            <person name="Wilson R.K."/>
        </authorList>
    </citation>
    <scope>NUCLEOTIDE SEQUENCE [LARGE SCALE GENOMIC DNA]</scope>
</reference>
<organism evidence="1 2">
    <name type="scientific">Callithrix jacchus</name>
    <name type="common">White-tufted-ear marmoset</name>
    <name type="synonym">Simia Jacchus</name>
    <dbReference type="NCBI Taxonomy" id="9483"/>
    <lineage>
        <taxon>Eukaryota</taxon>
        <taxon>Metazoa</taxon>
        <taxon>Chordata</taxon>
        <taxon>Craniata</taxon>
        <taxon>Vertebrata</taxon>
        <taxon>Euteleostomi</taxon>
        <taxon>Mammalia</taxon>
        <taxon>Eutheria</taxon>
        <taxon>Euarchontoglires</taxon>
        <taxon>Primates</taxon>
        <taxon>Haplorrhini</taxon>
        <taxon>Platyrrhini</taxon>
        <taxon>Cebidae</taxon>
        <taxon>Callitrichinae</taxon>
        <taxon>Callithrix</taxon>
        <taxon>Callithrix</taxon>
    </lineage>
</organism>
<evidence type="ECO:0000313" key="2">
    <source>
        <dbReference type="Proteomes" id="UP000008225"/>
    </source>
</evidence>
<dbReference type="GeneTree" id="ENSGT01120000271815"/>
<dbReference type="PANTHER" id="PTHR12138">
    <property type="entry name" value="PRIMATE-EXPANDED PROTEIN FAMILY"/>
    <property type="match status" value="1"/>
</dbReference>
<dbReference type="PRINTS" id="PR02045">
    <property type="entry name" value="F138DOMAIN"/>
</dbReference>
<dbReference type="Proteomes" id="UP000008225">
    <property type="component" value="Chromosome 15"/>
</dbReference>
<dbReference type="Ensembl" id="ENSCJAT00000136061.1">
    <property type="protein sequence ID" value="ENSCJAP00000079236.1"/>
    <property type="gene ID" value="ENSCJAG00000077902.1"/>
</dbReference>
<evidence type="ECO:0000313" key="1">
    <source>
        <dbReference type="Ensembl" id="ENSCJAP00000079236.1"/>
    </source>
</evidence>
<name>A0A8I3WDN0_CALJA</name>
<keyword evidence="2" id="KW-1185">Reference proteome</keyword>
<reference evidence="1" key="2">
    <citation type="submission" date="2025-08" db="UniProtKB">
        <authorList>
            <consortium name="Ensembl"/>
        </authorList>
    </citation>
    <scope>IDENTIFICATION</scope>
</reference>